<evidence type="ECO:0000256" key="1">
    <source>
        <dbReference type="SAM" id="SignalP"/>
    </source>
</evidence>
<comment type="caution">
    <text evidence="2">The sequence shown here is derived from an EMBL/GenBank/DDBJ whole genome shotgun (WGS) entry which is preliminary data.</text>
</comment>
<proteinExistence type="predicted"/>
<evidence type="ECO:0008006" key="4">
    <source>
        <dbReference type="Google" id="ProtNLM"/>
    </source>
</evidence>
<gene>
    <name evidence="2" type="ORF">PGLA2088_LOCUS43370</name>
</gene>
<evidence type="ECO:0000313" key="3">
    <source>
        <dbReference type="Proteomes" id="UP000626109"/>
    </source>
</evidence>
<protein>
    <recommendedName>
        <fullName evidence="4">Secreted protein</fullName>
    </recommendedName>
</protein>
<organism evidence="2 3">
    <name type="scientific">Polarella glacialis</name>
    <name type="common">Dinoflagellate</name>
    <dbReference type="NCBI Taxonomy" id="89957"/>
    <lineage>
        <taxon>Eukaryota</taxon>
        <taxon>Sar</taxon>
        <taxon>Alveolata</taxon>
        <taxon>Dinophyceae</taxon>
        <taxon>Suessiales</taxon>
        <taxon>Suessiaceae</taxon>
        <taxon>Polarella</taxon>
    </lineage>
</organism>
<dbReference type="PROSITE" id="PS51257">
    <property type="entry name" value="PROKAR_LIPOPROTEIN"/>
    <property type="match status" value="1"/>
</dbReference>
<reference evidence="2" key="1">
    <citation type="submission" date="2021-02" db="EMBL/GenBank/DDBJ databases">
        <authorList>
            <person name="Dougan E. K."/>
            <person name="Rhodes N."/>
            <person name="Thang M."/>
            <person name="Chan C."/>
        </authorList>
    </citation>
    <scope>NUCLEOTIDE SEQUENCE</scope>
</reference>
<dbReference type="Proteomes" id="UP000626109">
    <property type="component" value="Unassembled WGS sequence"/>
</dbReference>
<dbReference type="EMBL" id="CAJNNW010034759">
    <property type="protein sequence ID" value="CAE8723817.1"/>
    <property type="molecule type" value="Genomic_DNA"/>
</dbReference>
<evidence type="ECO:0000313" key="2">
    <source>
        <dbReference type="EMBL" id="CAE8723817.1"/>
    </source>
</evidence>
<accession>A0A813LIX8</accession>
<keyword evidence="1" id="KW-0732">Signal</keyword>
<sequence>MPFGRVLFAYCGCCCCRCCCIVFVVGVQSCYGAVRPCTTVYRVQAVQYASDSGLFLWQMTSSWRFEHLPQFCHISALGPGKELFRHTYSLRQFAETSDKVKGGGVFLCCVYRL</sequence>
<name>A0A813LIX8_POLGL</name>
<dbReference type="AlphaFoldDB" id="A0A813LIX8"/>
<feature type="signal peptide" evidence="1">
    <location>
        <begin position="1"/>
        <end position="32"/>
    </location>
</feature>
<feature type="chain" id="PRO_5033065288" description="Secreted protein" evidence="1">
    <location>
        <begin position="33"/>
        <end position="113"/>
    </location>
</feature>